<dbReference type="Proteomes" id="UP000676336">
    <property type="component" value="Unassembled WGS sequence"/>
</dbReference>
<sequence length="80" mass="9532">IYCKISGLGTSTAKEAKEYFSNMERHRILFKYDSIKDDLAIQLAFNSALSDDRKDWIKWHTEDVNQRREQNLPADYLYKK</sequence>
<feature type="non-terminal residue" evidence="10">
    <location>
        <position position="80"/>
    </location>
</feature>
<dbReference type="Gene3D" id="3.40.50.670">
    <property type="match status" value="1"/>
</dbReference>
<accession>A0A8S3ALJ5</accession>
<keyword evidence="8" id="KW-0413">Isomerase</keyword>
<dbReference type="PANTHER" id="PTHR10169:SF38">
    <property type="entry name" value="DNA TOPOISOMERASE 2"/>
    <property type="match status" value="1"/>
</dbReference>
<dbReference type="EMBL" id="CAJOBI010129737">
    <property type="protein sequence ID" value="CAF4718527.1"/>
    <property type="molecule type" value="Genomic_DNA"/>
</dbReference>
<reference evidence="10" key="1">
    <citation type="submission" date="2021-02" db="EMBL/GenBank/DDBJ databases">
        <authorList>
            <person name="Nowell W R."/>
        </authorList>
    </citation>
    <scope>NUCLEOTIDE SEQUENCE</scope>
</reference>
<dbReference type="InterPro" id="IPR050634">
    <property type="entry name" value="DNA_Topoisomerase_II"/>
</dbReference>
<evidence type="ECO:0000256" key="5">
    <source>
        <dbReference type="ARBA" id="ARBA00022840"/>
    </source>
</evidence>
<evidence type="ECO:0000256" key="6">
    <source>
        <dbReference type="ARBA" id="ARBA00023029"/>
    </source>
</evidence>
<dbReference type="GO" id="GO:0005634">
    <property type="term" value="C:nucleus"/>
    <property type="evidence" value="ECO:0007669"/>
    <property type="project" value="TreeGrafter"/>
</dbReference>
<dbReference type="Pfam" id="PF16898">
    <property type="entry name" value="TOPRIM_C"/>
    <property type="match status" value="1"/>
</dbReference>
<dbReference type="GO" id="GO:0003677">
    <property type="term" value="F:DNA binding"/>
    <property type="evidence" value="ECO:0007669"/>
    <property type="project" value="UniProtKB-KW"/>
</dbReference>
<evidence type="ECO:0000259" key="9">
    <source>
        <dbReference type="Pfam" id="PF16898"/>
    </source>
</evidence>
<dbReference type="PANTHER" id="PTHR10169">
    <property type="entry name" value="DNA TOPOISOMERASE/GYRASE"/>
    <property type="match status" value="1"/>
</dbReference>
<dbReference type="GO" id="GO:0003918">
    <property type="term" value="F:DNA topoisomerase type II (double strand cut, ATP-hydrolyzing) activity"/>
    <property type="evidence" value="ECO:0007669"/>
    <property type="project" value="UniProtKB-EC"/>
</dbReference>
<keyword evidence="4" id="KW-0547">Nucleotide-binding</keyword>
<protein>
    <recommendedName>
        <fullName evidence="3">DNA topoisomerase (ATP-hydrolyzing)</fullName>
        <ecNumber evidence="3">5.6.2.2</ecNumber>
    </recommendedName>
</protein>
<dbReference type="EC" id="5.6.2.2" evidence="3"/>
<dbReference type="GO" id="GO:0006265">
    <property type="term" value="P:DNA topological change"/>
    <property type="evidence" value="ECO:0007669"/>
    <property type="project" value="InterPro"/>
</dbReference>
<comment type="catalytic activity">
    <reaction evidence="1">
        <text>ATP-dependent breakage, passage and rejoining of double-stranded DNA.</text>
        <dbReference type="EC" id="5.6.2.2"/>
    </reaction>
</comment>
<dbReference type="EMBL" id="CAJOBI010132989">
    <property type="protein sequence ID" value="CAF4733613.1"/>
    <property type="molecule type" value="Genomic_DNA"/>
</dbReference>
<dbReference type="GO" id="GO:0005524">
    <property type="term" value="F:ATP binding"/>
    <property type="evidence" value="ECO:0007669"/>
    <property type="project" value="UniProtKB-KW"/>
</dbReference>
<feature type="non-terminal residue" evidence="10">
    <location>
        <position position="1"/>
    </location>
</feature>
<organism evidence="10 12">
    <name type="scientific">Rotaria magnacalcarata</name>
    <dbReference type="NCBI Taxonomy" id="392030"/>
    <lineage>
        <taxon>Eukaryota</taxon>
        <taxon>Metazoa</taxon>
        <taxon>Spiralia</taxon>
        <taxon>Gnathifera</taxon>
        <taxon>Rotifera</taxon>
        <taxon>Eurotatoria</taxon>
        <taxon>Bdelloidea</taxon>
        <taxon>Philodinida</taxon>
        <taxon>Philodinidae</taxon>
        <taxon>Rotaria</taxon>
    </lineage>
</organism>
<keyword evidence="5" id="KW-0067">ATP-binding</keyword>
<evidence type="ECO:0000256" key="1">
    <source>
        <dbReference type="ARBA" id="ARBA00000185"/>
    </source>
</evidence>
<evidence type="ECO:0000256" key="3">
    <source>
        <dbReference type="ARBA" id="ARBA00012895"/>
    </source>
</evidence>
<evidence type="ECO:0000313" key="10">
    <source>
        <dbReference type="EMBL" id="CAF4718527.1"/>
    </source>
</evidence>
<dbReference type="InterPro" id="IPR013759">
    <property type="entry name" value="Topo_IIA_B_C"/>
</dbReference>
<gene>
    <name evidence="10" type="ORF">SMN809_LOCUS43755</name>
    <name evidence="11" type="ORF">SMN809_LOCUS44378</name>
</gene>
<dbReference type="SUPFAM" id="SSF56719">
    <property type="entry name" value="Type II DNA topoisomerase"/>
    <property type="match status" value="1"/>
</dbReference>
<comment type="cofactor">
    <cofactor evidence="2">
        <name>Mg(2+)</name>
        <dbReference type="ChEBI" id="CHEBI:18420"/>
    </cofactor>
</comment>
<evidence type="ECO:0000256" key="2">
    <source>
        <dbReference type="ARBA" id="ARBA00001946"/>
    </source>
</evidence>
<dbReference type="InterPro" id="IPR031660">
    <property type="entry name" value="TOPRIM_C"/>
</dbReference>
<evidence type="ECO:0000256" key="7">
    <source>
        <dbReference type="ARBA" id="ARBA00023125"/>
    </source>
</evidence>
<feature type="domain" description="C-terminal associated" evidence="9">
    <location>
        <begin position="7"/>
        <end position="65"/>
    </location>
</feature>
<dbReference type="GO" id="GO:0000819">
    <property type="term" value="P:sister chromatid segregation"/>
    <property type="evidence" value="ECO:0007669"/>
    <property type="project" value="TreeGrafter"/>
</dbReference>
<proteinExistence type="predicted"/>
<comment type="caution">
    <text evidence="10">The sequence shown here is derived from an EMBL/GenBank/DDBJ whole genome shotgun (WGS) entry which is preliminary data.</text>
</comment>
<dbReference type="GO" id="GO:0000712">
    <property type="term" value="P:resolution of meiotic recombination intermediates"/>
    <property type="evidence" value="ECO:0007669"/>
    <property type="project" value="TreeGrafter"/>
</dbReference>
<evidence type="ECO:0000313" key="11">
    <source>
        <dbReference type="EMBL" id="CAF4733613.1"/>
    </source>
</evidence>
<name>A0A8S3ALJ5_9BILA</name>
<evidence type="ECO:0000313" key="12">
    <source>
        <dbReference type="Proteomes" id="UP000676336"/>
    </source>
</evidence>
<dbReference type="InterPro" id="IPR013760">
    <property type="entry name" value="Topo_IIA-like_dom_sf"/>
</dbReference>
<evidence type="ECO:0000256" key="8">
    <source>
        <dbReference type="ARBA" id="ARBA00023235"/>
    </source>
</evidence>
<evidence type="ECO:0000256" key="4">
    <source>
        <dbReference type="ARBA" id="ARBA00022741"/>
    </source>
</evidence>
<keyword evidence="7" id="KW-0238">DNA-binding</keyword>
<dbReference type="AlphaFoldDB" id="A0A8S3ALJ5"/>
<keyword evidence="6" id="KW-0799">Topoisomerase</keyword>